<evidence type="ECO:0000313" key="26">
    <source>
        <dbReference type="Proteomes" id="UP000034832"/>
    </source>
</evidence>
<feature type="binding site" evidence="21">
    <location>
        <position position="54"/>
    </location>
    <ligand>
        <name>substrate</name>
    </ligand>
</feature>
<keyword evidence="5" id="KW-1003">Cell membrane</keyword>
<dbReference type="InterPro" id="IPR000829">
    <property type="entry name" value="DAGK"/>
</dbReference>
<evidence type="ECO:0000256" key="24">
    <source>
        <dbReference type="RuleBase" id="RU363065"/>
    </source>
</evidence>
<keyword evidence="17 24" id="KW-0472">Membrane</keyword>
<evidence type="ECO:0000256" key="11">
    <source>
        <dbReference type="ARBA" id="ARBA00022741"/>
    </source>
</evidence>
<evidence type="ECO:0000256" key="2">
    <source>
        <dbReference type="ARBA" id="ARBA00005967"/>
    </source>
</evidence>
<feature type="transmembrane region" description="Helical" evidence="24">
    <location>
        <begin position="57"/>
        <end position="74"/>
    </location>
</feature>
<evidence type="ECO:0000256" key="6">
    <source>
        <dbReference type="ARBA" id="ARBA00022516"/>
    </source>
</evidence>
<feature type="binding site" evidence="21">
    <location>
        <position position="97"/>
    </location>
    <ligand>
        <name>substrate</name>
    </ligand>
</feature>
<keyword evidence="19 24" id="KW-1208">Phospholipid metabolism</keyword>
<accession>A0A4U6BWL0</accession>
<evidence type="ECO:0000256" key="15">
    <source>
        <dbReference type="ARBA" id="ARBA00022989"/>
    </source>
</evidence>
<feature type="binding site" evidence="21">
    <location>
        <position position="68"/>
    </location>
    <ligand>
        <name>substrate</name>
    </ligand>
</feature>
<feature type="binding site" evidence="22">
    <location>
        <position position="8"/>
    </location>
    <ligand>
        <name>ATP</name>
        <dbReference type="ChEBI" id="CHEBI:30616"/>
    </ligand>
</feature>
<keyword evidence="18" id="KW-0594">Phospholipid biosynthesis</keyword>
<feature type="binding site" evidence="23">
    <location>
        <position position="75"/>
    </location>
    <ligand>
        <name>a divalent metal cation</name>
        <dbReference type="ChEBI" id="CHEBI:60240"/>
    </ligand>
</feature>
<reference evidence="25" key="1">
    <citation type="submission" date="2019-04" db="EMBL/GenBank/DDBJ databases">
        <title>Whole genome sequencing of cave bacteria.</title>
        <authorList>
            <person name="Gan H.M."/>
            <person name="Barton H."/>
            <person name="Savka M.A."/>
        </authorList>
    </citation>
    <scope>NUCLEOTIDE SEQUENCE [LARGE SCALE GENOMIC DNA]</scope>
    <source>
        <strain evidence="25">LC387</strain>
    </source>
</reference>
<evidence type="ECO:0000256" key="5">
    <source>
        <dbReference type="ARBA" id="ARBA00022475"/>
    </source>
</evidence>
<dbReference type="GO" id="GO:0005524">
    <property type="term" value="F:ATP binding"/>
    <property type="evidence" value="ECO:0007669"/>
    <property type="project" value="UniProtKB-KW"/>
</dbReference>
<feature type="binding site" evidence="21">
    <location>
        <begin position="29"/>
        <end position="33"/>
    </location>
    <ligand>
        <name>substrate</name>
    </ligand>
</feature>
<dbReference type="GO" id="GO:0005886">
    <property type="term" value="C:plasma membrane"/>
    <property type="evidence" value="ECO:0007669"/>
    <property type="project" value="UniProtKB-SubCell"/>
</dbReference>
<evidence type="ECO:0000256" key="8">
    <source>
        <dbReference type="ARBA" id="ARBA00022679"/>
    </source>
</evidence>
<sequence>MVRVVLSRMCRATINSRNGLAFAFRSEQAFREELIALLLAIPLAWLIGVTPARRLELVMVVLLLMVVELLNTAIEKLADRLTTDHDPQIGRVKDMGSAAVAVMLLIAGIFWLFAIAERIGLI</sequence>
<dbReference type="GO" id="GO:0006654">
    <property type="term" value="P:phosphatidic acid biosynthetic process"/>
    <property type="evidence" value="ECO:0007669"/>
    <property type="project" value="InterPro"/>
</dbReference>
<dbReference type="GO" id="GO:0004143">
    <property type="term" value="F:ATP-dependent diacylglycerol kinase activity"/>
    <property type="evidence" value="ECO:0007669"/>
    <property type="project" value="UniProtKB-EC"/>
</dbReference>
<comment type="similarity">
    <text evidence="2 24">Belongs to the bacterial diacylglycerol kinase family.</text>
</comment>
<name>A0A4U6BWL0_9BRAD</name>
<keyword evidence="14 23" id="KW-0460">Magnesium</keyword>
<evidence type="ECO:0000313" key="25">
    <source>
        <dbReference type="EMBL" id="TKT73598.1"/>
    </source>
</evidence>
<evidence type="ECO:0000256" key="21">
    <source>
        <dbReference type="PIRSR" id="PIRSR600829-2"/>
    </source>
</evidence>
<keyword evidence="26" id="KW-1185">Reference proteome</keyword>
<dbReference type="Gene3D" id="1.10.287.3610">
    <property type="match status" value="1"/>
</dbReference>
<evidence type="ECO:0000256" key="16">
    <source>
        <dbReference type="ARBA" id="ARBA00023098"/>
    </source>
</evidence>
<dbReference type="InterPro" id="IPR033718">
    <property type="entry name" value="DAGK_prok"/>
</dbReference>
<keyword evidence="12 24" id="KW-0418">Kinase</keyword>
<dbReference type="OrthoDB" id="7595530at2"/>
<comment type="cofactor">
    <cofactor evidence="23">
        <name>Mg(2+)</name>
        <dbReference type="ChEBI" id="CHEBI:18420"/>
    </cofactor>
    <text evidence="23">Mn(2+), Zn(2+), Cd(2+) and Co(2+) support activity to lesser extents.</text>
</comment>
<dbReference type="RefSeq" id="WP_046830111.1">
    <property type="nucleotide sequence ID" value="NZ_LBIA02000001.1"/>
</dbReference>
<evidence type="ECO:0000256" key="17">
    <source>
        <dbReference type="ARBA" id="ARBA00023136"/>
    </source>
</evidence>
<keyword evidence="10 23" id="KW-0479">Metal-binding</keyword>
<evidence type="ECO:0000256" key="12">
    <source>
        <dbReference type="ARBA" id="ARBA00022777"/>
    </source>
</evidence>
<evidence type="ECO:0000256" key="18">
    <source>
        <dbReference type="ARBA" id="ARBA00023209"/>
    </source>
</evidence>
<comment type="function">
    <text evidence="24">Catalyzes the ATP-dependent phosphorylation of sn-l,2-diacylglycerol (DAG) to phosphatidic acid. Involved in the recycling of diacylglycerol produced as a by-product during membrane-derived oligosaccharide (MDO) biosynthesis.</text>
</comment>
<dbReference type="InterPro" id="IPR036945">
    <property type="entry name" value="DAGK_sf"/>
</dbReference>
<dbReference type="EC" id="2.7.1.107" evidence="3 24"/>
<evidence type="ECO:0000256" key="19">
    <source>
        <dbReference type="ARBA" id="ARBA00023264"/>
    </source>
</evidence>
<evidence type="ECO:0000256" key="14">
    <source>
        <dbReference type="ARBA" id="ARBA00022842"/>
    </source>
</evidence>
<feature type="binding site" evidence="23">
    <location>
        <position position="27"/>
    </location>
    <ligand>
        <name>a divalent metal cation</name>
        <dbReference type="ChEBI" id="CHEBI:60240"/>
    </ligand>
</feature>
<evidence type="ECO:0000256" key="20">
    <source>
        <dbReference type="PIRSR" id="PIRSR600829-1"/>
    </source>
</evidence>
<proteinExistence type="inferred from homology"/>
<keyword evidence="9 24" id="KW-0812">Transmembrane</keyword>
<keyword evidence="13 22" id="KW-0067">ATP-binding</keyword>
<comment type="catalytic activity">
    <reaction evidence="24">
        <text>a 1,2-diacyl-sn-glycerol + ATP = a 1,2-diacyl-sn-glycero-3-phosphate + ADP + H(+)</text>
        <dbReference type="Rhea" id="RHEA:10272"/>
        <dbReference type="ChEBI" id="CHEBI:15378"/>
        <dbReference type="ChEBI" id="CHEBI:17815"/>
        <dbReference type="ChEBI" id="CHEBI:30616"/>
        <dbReference type="ChEBI" id="CHEBI:58608"/>
        <dbReference type="ChEBI" id="CHEBI:456216"/>
        <dbReference type="EC" id="2.7.1.107"/>
    </reaction>
</comment>
<dbReference type="Pfam" id="PF01219">
    <property type="entry name" value="DAGK_prokar"/>
    <property type="match status" value="1"/>
</dbReference>
<protein>
    <recommendedName>
        <fullName evidence="4 24">Diacylglycerol kinase</fullName>
        <ecNumber evidence="3 24">2.7.1.107</ecNumber>
    </recommendedName>
</protein>
<gene>
    <name evidence="25" type="ORF">YH63_020415</name>
</gene>
<feature type="binding site" evidence="22">
    <location>
        <position position="27"/>
    </location>
    <ligand>
        <name>ATP</name>
        <dbReference type="ChEBI" id="CHEBI:30616"/>
    </ligand>
</feature>
<organism evidence="25 26">
    <name type="scientific">Afipia massiliensis</name>
    <dbReference type="NCBI Taxonomy" id="211460"/>
    <lineage>
        <taxon>Bacteria</taxon>
        <taxon>Pseudomonadati</taxon>
        <taxon>Pseudomonadota</taxon>
        <taxon>Alphaproteobacteria</taxon>
        <taxon>Hyphomicrobiales</taxon>
        <taxon>Nitrobacteraceae</taxon>
        <taxon>Afipia</taxon>
    </lineage>
</organism>
<dbReference type="STRING" id="211460.YH63_20180"/>
<keyword evidence="8 24" id="KW-0808">Transferase</keyword>
<feature type="transmembrane region" description="Helical" evidence="24">
    <location>
        <begin position="95"/>
        <end position="116"/>
    </location>
</feature>
<evidence type="ECO:0000256" key="23">
    <source>
        <dbReference type="PIRSR" id="PIRSR600829-4"/>
    </source>
</evidence>
<dbReference type="EMBL" id="LBIA02000001">
    <property type="protein sequence ID" value="TKT73598.1"/>
    <property type="molecule type" value="Genomic_DNA"/>
</dbReference>
<feature type="binding site" evidence="21">
    <location>
        <position position="8"/>
    </location>
    <ligand>
        <name>substrate</name>
    </ligand>
</feature>
<dbReference type="PANTHER" id="PTHR34299">
    <property type="entry name" value="DIACYLGLYCEROL KINASE"/>
    <property type="match status" value="1"/>
</dbReference>
<comment type="subcellular location">
    <subcellularLocation>
        <location evidence="1 24">Cell inner membrane</location>
        <topology evidence="1 24">Multi-pass membrane protein</topology>
    </subcellularLocation>
</comment>
<evidence type="ECO:0000256" key="1">
    <source>
        <dbReference type="ARBA" id="ARBA00004429"/>
    </source>
</evidence>
<feature type="active site" description="Proton acceptor" evidence="20">
    <location>
        <position position="68"/>
    </location>
</feature>
<evidence type="ECO:0000256" key="9">
    <source>
        <dbReference type="ARBA" id="ARBA00022692"/>
    </source>
</evidence>
<feature type="binding site" evidence="22">
    <location>
        <begin position="93"/>
        <end position="94"/>
    </location>
    <ligand>
        <name>ATP</name>
        <dbReference type="ChEBI" id="CHEBI:30616"/>
    </ligand>
</feature>
<dbReference type="CDD" id="cd14264">
    <property type="entry name" value="DAGK_IM"/>
    <property type="match status" value="1"/>
</dbReference>
<feature type="transmembrane region" description="Helical" evidence="24">
    <location>
        <begin position="34"/>
        <end position="51"/>
    </location>
</feature>
<keyword evidence="15 24" id="KW-1133">Transmembrane helix</keyword>
<keyword evidence="6" id="KW-0444">Lipid biosynthesis</keyword>
<feature type="binding site" evidence="22">
    <location>
        <position position="75"/>
    </location>
    <ligand>
        <name>ATP</name>
        <dbReference type="ChEBI" id="CHEBI:30616"/>
    </ligand>
</feature>
<evidence type="ECO:0000256" key="7">
    <source>
        <dbReference type="ARBA" id="ARBA00022519"/>
    </source>
</evidence>
<evidence type="ECO:0000256" key="4">
    <source>
        <dbReference type="ARBA" id="ARBA00017575"/>
    </source>
</evidence>
<dbReference type="Proteomes" id="UP000034832">
    <property type="component" value="Unassembled WGS sequence"/>
</dbReference>
<comment type="caution">
    <text evidence="25">The sequence shown here is derived from an EMBL/GenBank/DDBJ whole genome shotgun (WGS) entry which is preliminary data.</text>
</comment>
<keyword evidence="11 22" id="KW-0547">Nucleotide-binding</keyword>
<evidence type="ECO:0000256" key="3">
    <source>
        <dbReference type="ARBA" id="ARBA00012133"/>
    </source>
</evidence>
<dbReference type="GO" id="GO:0046872">
    <property type="term" value="F:metal ion binding"/>
    <property type="evidence" value="ECO:0007669"/>
    <property type="project" value="UniProtKB-KW"/>
</dbReference>
<dbReference type="PANTHER" id="PTHR34299:SF1">
    <property type="entry name" value="DIACYLGLYCEROL KINASE"/>
    <property type="match status" value="1"/>
</dbReference>
<keyword evidence="16 24" id="KW-0443">Lipid metabolism</keyword>
<keyword evidence="7 24" id="KW-0997">Cell inner membrane</keyword>
<dbReference type="AlphaFoldDB" id="A0A4U6BWL0"/>
<evidence type="ECO:0000256" key="13">
    <source>
        <dbReference type="ARBA" id="ARBA00022840"/>
    </source>
</evidence>
<evidence type="ECO:0000256" key="22">
    <source>
        <dbReference type="PIRSR" id="PIRSR600829-3"/>
    </source>
</evidence>
<evidence type="ECO:0000256" key="10">
    <source>
        <dbReference type="ARBA" id="ARBA00022723"/>
    </source>
</evidence>